<gene>
    <name evidence="3" type="ORF">Vbra_19350</name>
</gene>
<organism evidence="3 4">
    <name type="scientific">Vitrella brassicaformis (strain CCMP3155)</name>
    <dbReference type="NCBI Taxonomy" id="1169540"/>
    <lineage>
        <taxon>Eukaryota</taxon>
        <taxon>Sar</taxon>
        <taxon>Alveolata</taxon>
        <taxon>Colpodellida</taxon>
        <taxon>Vitrellaceae</taxon>
        <taxon>Vitrella</taxon>
    </lineage>
</organism>
<evidence type="ECO:0000313" key="4">
    <source>
        <dbReference type="Proteomes" id="UP000041254"/>
    </source>
</evidence>
<accession>A0A0G4H287</accession>
<feature type="region of interest" description="Disordered" evidence="1">
    <location>
        <begin position="176"/>
        <end position="202"/>
    </location>
</feature>
<proteinExistence type="predicted"/>
<feature type="compositionally biased region" description="Basic and acidic residues" evidence="1">
    <location>
        <begin position="266"/>
        <end position="279"/>
    </location>
</feature>
<feature type="signal peptide" evidence="2">
    <location>
        <begin position="1"/>
        <end position="21"/>
    </location>
</feature>
<feature type="region of interest" description="Disordered" evidence="1">
    <location>
        <begin position="29"/>
        <end position="92"/>
    </location>
</feature>
<feature type="region of interest" description="Disordered" evidence="1">
    <location>
        <begin position="266"/>
        <end position="299"/>
    </location>
</feature>
<name>A0A0G4H287_VITBC</name>
<keyword evidence="4" id="KW-1185">Reference proteome</keyword>
<dbReference type="EMBL" id="CDMY01000947">
    <property type="protein sequence ID" value="CEM37651.1"/>
    <property type="molecule type" value="Genomic_DNA"/>
</dbReference>
<sequence>MARFPLLVLALLALSSTLVNCQVSNVTNATDEQHGGASHSEEETHEHEEGVTHEEEGDHDHDHGDHDDHHHDEKEWDGEGPPPSVSLSVSEDPVSHGLNIRIDIDPVDSFDIVPVEASGPHHPGEGHTHLYYGEEMLARQYCLDYHFDPHDHHGHGHDDDSFKVTLNANDHSEYTDAAGNVLEATATPPPEEEGEEDHAEHMEMPPAAEWEGEETPTLSLETHEDSKGGYNVQVIGSGFAFGVPGRDDGNNASLAFVNVTISMEKDHHDEHEHEEHEHEEHEEEEEGHEGHEHEHASETGSDSFRLYCPFVHVNLPPGKVTITAALHGMQGQPLLLNGEAINATTSLTVPEDHDHAHCSHECEVHVCPHADQEALSGCLEEGTCAAVCQSFVDEVHEERCYDCNVHCDGLEVKIDSNAEFVKQAELMGCNPPPLVEVDAETTSNANAHGVAIGSAALIGLLSMLAH</sequence>
<keyword evidence="2" id="KW-0732">Signal</keyword>
<evidence type="ECO:0000256" key="2">
    <source>
        <dbReference type="SAM" id="SignalP"/>
    </source>
</evidence>
<evidence type="ECO:0000313" key="3">
    <source>
        <dbReference type="EMBL" id="CEM37651.1"/>
    </source>
</evidence>
<dbReference type="VEuPathDB" id="CryptoDB:Vbra_19350"/>
<dbReference type="InParanoid" id="A0A0G4H287"/>
<feature type="compositionally biased region" description="Basic and acidic residues" evidence="1">
    <location>
        <begin position="288"/>
        <end position="297"/>
    </location>
</feature>
<evidence type="ECO:0000256" key="1">
    <source>
        <dbReference type="SAM" id="MobiDB-lite"/>
    </source>
</evidence>
<protein>
    <submittedName>
        <fullName evidence="3">Uncharacterized protein</fullName>
    </submittedName>
</protein>
<feature type="chain" id="PRO_5005190835" evidence="2">
    <location>
        <begin position="22"/>
        <end position="466"/>
    </location>
</feature>
<dbReference type="Proteomes" id="UP000041254">
    <property type="component" value="Unassembled WGS sequence"/>
</dbReference>
<reference evidence="3 4" key="1">
    <citation type="submission" date="2014-11" db="EMBL/GenBank/DDBJ databases">
        <authorList>
            <person name="Zhu J."/>
            <person name="Qi W."/>
            <person name="Song R."/>
        </authorList>
    </citation>
    <scope>NUCLEOTIDE SEQUENCE [LARGE SCALE GENOMIC DNA]</scope>
</reference>
<dbReference type="AlphaFoldDB" id="A0A0G4H287"/>
<feature type="compositionally biased region" description="Basic and acidic residues" evidence="1">
    <location>
        <begin position="31"/>
        <end position="74"/>
    </location>
</feature>